<dbReference type="Pfam" id="PF17286">
    <property type="entry name" value="PRMT5_C"/>
    <property type="match status" value="1"/>
</dbReference>
<dbReference type="Pfam" id="PF05185">
    <property type="entry name" value="PRMT5"/>
    <property type="match status" value="1"/>
</dbReference>
<accession>A0AAN9Q1E1</accession>
<keyword evidence="2" id="KW-0808">Transferase</keyword>
<proteinExistence type="predicted"/>
<dbReference type="InterPro" id="IPR025799">
    <property type="entry name" value="Arg_MeTrfase"/>
</dbReference>
<dbReference type="EMBL" id="JAYMYQ010000007">
    <property type="protein sequence ID" value="KAK7320735.1"/>
    <property type="molecule type" value="Genomic_DNA"/>
</dbReference>
<reference evidence="5 6" key="1">
    <citation type="submission" date="2024-01" db="EMBL/GenBank/DDBJ databases">
        <title>The genomes of 5 underutilized Papilionoideae crops provide insights into root nodulation and disease resistanc.</title>
        <authorList>
            <person name="Jiang F."/>
        </authorList>
    </citation>
    <scope>NUCLEOTIDE SEQUENCE [LARGE SCALE GENOMIC DNA]</scope>
    <source>
        <strain evidence="5">LVBAO_FW01</strain>
        <tissue evidence="5">Leaves</tissue>
    </source>
</reference>
<name>A0AAN9Q1E1_CANGL</name>
<evidence type="ECO:0000313" key="6">
    <source>
        <dbReference type="Proteomes" id="UP001367508"/>
    </source>
</evidence>
<keyword evidence="6" id="KW-1185">Reference proteome</keyword>
<evidence type="ECO:0000259" key="4">
    <source>
        <dbReference type="Pfam" id="PF17286"/>
    </source>
</evidence>
<dbReference type="GO" id="GO:0032259">
    <property type="term" value="P:methylation"/>
    <property type="evidence" value="ECO:0007669"/>
    <property type="project" value="UniProtKB-KW"/>
</dbReference>
<keyword evidence="2" id="KW-0489">Methyltransferase</keyword>
<dbReference type="PANTHER" id="PTHR10738:SF0">
    <property type="entry name" value="PROTEIN ARGININE N-METHYLTRANSFERASE 5"/>
    <property type="match status" value="1"/>
</dbReference>
<organism evidence="5 6">
    <name type="scientific">Canavalia gladiata</name>
    <name type="common">Sword bean</name>
    <name type="synonym">Dolichos gladiatus</name>
    <dbReference type="NCBI Taxonomy" id="3824"/>
    <lineage>
        <taxon>Eukaryota</taxon>
        <taxon>Viridiplantae</taxon>
        <taxon>Streptophyta</taxon>
        <taxon>Embryophyta</taxon>
        <taxon>Tracheophyta</taxon>
        <taxon>Spermatophyta</taxon>
        <taxon>Magnoliopsida</taxon>
        <taxon>eudicotyledons</taxon>
        <taxon>Gunneridae</taxon>
        <taxon>Pentapetalae</taxon>
        <taxon>rosids</taxon>
        <taxon>fabids</taxon>
        <taxon>Fabales</taxon>
        <taxon>Fabaceae</taxon>
        <taxon>Papilionoideae</taxon>
        <taxon>50 kb inversion clade</taxon>
        <taxon>NPAAA clade</taxon>
        <taxon>indigoferoid/millettioid clade</taxon>
        <taxon>Phaseoleae</taxon>
        <taxon>Canavalia</taxon>
    </lineage>
</organism>
<dbReference type="GO" id="GO:0005634">
    <property type="term" value="C:nucleus"/>
    <property type="evidence" value="ECO:0007669"/>
    <property type="project" value="TreeGrafter"/>
</dbReference>
<feature type="domain" description="PRMT5 arginine-N-methyltransferase" evidence="3">
    <location>
        <begin position="1"/>
        <end position="75"/>
    </location>
</feature>
<dbReference type="GO" id="GO:0006355">
    <property type="term" value="P:regulation of DNA-templated transcription"/>
    <property type="evidence" value="ECO:0007669"/>
    <property type="project" value="TreeGrafter"/>
</dbReference>
<dbReference type="Proteomes" id="UP001367508">
    <property type="component" value="Unassembled WGS sequence"/>
</dbReference>
<dbReference type="GO" id="GO:0016274">
    <property type="term" value="F:protein-arginine N-methyltransferase activity"/>
    <property type="evidence" value="ECO:0007669"/>
    <property type="project" value="InterPro"/>
</dbReference>
<dbReference type="SUPFAM" id="SSF53335">
    <property type="entry name" value="S-adenosyl-L-methionine-dependent methyltransferases"/>
    <property type="match status" value="1"/>
</dbReference>
<keyword evidence="1 2" id="KW-0949">S-adenosyl-L-methionine</keyword>
<dbReference type="PROSITE" id="PS51678">
    <property type="entry name" value="SAM_MT_PRMT"/>
    <property type="match status" value="1"/>
</dbReference>
<feature type="domain" description="PRMT5 oligomerisation" evidence="4">
    <location>
        <begin position="78"/>
        <end position="240"/>
    </location>
</feature>
<protein>
    <recommendedName>
        <fullName evidence="7">Protein arginine methyltransferase 5</fullName>
    </recommendedName>
</protein>
<dbReference type="InterPro" id="IPR035248">
    <property type="entry name" value="PRMT5_C"/>
</dbReference>
<evidence type="ECO:0008006" key="7">
    <source>
        <dbReference type="Google" id="ProtNLM"/>
    </source>
</evidence>
<evidence type="ECO:0000256" key="2">
    <source>
        <dbReference type="PROSITE-ProRule" id="PRU01015"/>
    </source>
</evidence>
<dbReference type="InterPro" id="IPR029063">
    <property type="entry name" value="SAM-dependent_MTases_sf"/>
</dbReference>
<dbReference type="Gene3D" id="3.40.50.150">
    <property type="entry name" value="Vaccinia Virus protein VP39"/>
    <property type="match status" value="1"/>
</dbReference>
<dbReference type="Gene3D" id="2.70.160.11">
    <property type="entry name" value="Hnrnp arginine n-methyltransferase1"/>
    <property type="match status" value="1"/>
</dbReference>
<evidence type="ECO:0000259" key="3">
    <source>
        <dbReference type="Pfam" id="PF05185"/>
    </source>
</evidence>
<evidence type="ECO:0000256" key="1">
    <source>
        <dbReference type="ARBA" id="ARBA00022691"/>
    </source>
</evidence>
<dbReference type="InterPro" id="IPR035075">
    <property type="entry name" value="PRMT5"/>
</dbReference>
<evidence type="ECO:0000313" key="5">
    <source>
        <dbReference type="EMBL" id="KAK7320735.1"/>
    </source>
</evidence>
<gene>
    <name evidence="5" type="ORF">VNO77_30481</name>
</gene>
<dbReference type="GO" id="GO:0005829">
    <property type="term" value="C:cytosol"/>
    <property type="evidence" value="ECO:0007669"/>
    <property type="project" value="TreeGrafter"/>
</dbReference>
<sequence>MEKNLNALGALHGLIRAENIQDIVTIVTSDVRRWNAPETADILVSELLGSFGDNELSPECLDEAQRFLKADGISIPTSYTNFLQPVTASKLYNKVKEEEDVLLFENAFIVKIHNGACLAPSQPVFTFTHPKHSDKEDNQRHKKLLFVIPDDIESAMVHGLTGYFEATLYKDVRIGSDMTTAKMCTWHSIFFPLRTPICVHSGSTLEVHFWRCCDSAKVWYEWCVTSPSASPIYNSNGCGFRLEL</sequence>
<comment type="caution">
    <text evidence="5">The sequence shown here is derived from an EMBL/GenBank/DDBJ whole genome shotgun (WGS) entry which is preliminary data.</text>
</comment>
<dbReference type="PANTHER" id="PTHR10738">
    <property type="entry name" value="PROTEIN ARGININE N-METHYLTRANSFERASE 5"/>
    <property type="match status" value="1"/>
</dbReference>
<dbReference type="AlphaFoldDB" id="A0AAN9Q1E1"/>